<keyword evidence="6" id="KW-0964">Secreted</keyword>
<evidence type="ECO:0000256" key="11">
    <source>
        <dbReference type="ARBA" id="ARBA00023315"/>
    </source>
</evidence>
<dbReference type="InterPro" id="IPR040234">
    <property type="entry name" value="QC/QCL"/>
</dbReference>
<comment type="subcellular location">
    <subcellularLocation>
        <location evidence="2">Secreted</location>
    </subcellularLocation>
</comment>
<evidence type="ECO:0000256" key="7">
    <source>
        <dbReference type="ARBA" id="ARBA00022679"/>
    </source>
</evidence>
<proteinExistence type="inferred from homology"/>
<dbReference type="PANTHER" id="PTHR12283:SF6">
    <property type="entry name" value="GLUTAMINYL-PEPTIDE CYCLOTRANSFERASE-RELATED"/>
    <property type="match status" value="1"/>
</dbReference>
<dbReference type="InterPro" id="IPR007484">
    <property type="entry name" value="Peptidase_M28"/>
</dbReference>
<evidence type="ECO:0000256" key="2">
    <source>
        <dbReference type="ARBA" id="ARBA00004613"/>
    </source>
</evidence>
<comment type="catalytic activity">
    <reaction evidence="1">
        <text>N-terminal L-glutaminyl-[peptide] = N-terminal 5-oxo-L-prolyl-[peptide] + NH4(+)</text>
        <dbReference type="Rhea" id="RHEA:23652"/>
        <dbReference type="Rhea" id="RHEA-COMP:11736"/>
        <dbReference type="Rhea" id="RHEA-COMP:11846"/>
        <dbReference type="ChEBI" id="CHEBI:28938"/>
        <dbReference type="ChEBI" id="CHEBI:64722"/>
        <dbReference type="ChEBI" id="CHEBI:87215"/>
        <dbReference type="EC" id="2.3.2.5"/>
    </reaction>
</comment>
<keyword evidence="13" id="KW-1185">Reference proteome</keyword>
<keyword evidence="11" id="KW-0012">Acyltransferase</keyword>
<accession>A0A915JLQ2</accession>
<evidence type="ECO:0000256" key="4">
    <source>
        <dbReference type="ARBA" id="ARBA00012012"/>
    </source>
</evidence>
<organism evidence="13 14">
    <name type="scientific">Romanomermis culicivorax</name>
    <name type="common">Nematode worm</name>
    <dbReference type="NCBI Taxonomy" id="13658"/>
    <lineage>
        <taxon>Eukaryota</taxon>
        <taxon>Metazoa</taxon>
        <taxon>Ecdysozoa</taxon>
        <taxon>Nematoda</taxon>
        <taxon>Enoplea</taxon>
        <taxon>Dorylaimia</taxon>
        <taxon>Mermithida</taxon>
        <taxon>Mermithoidea</taxon>
        <taxon>Mermithidae</taxon>
        <taxon>Romanomermis</taxon>
    </lineage>
</organism>
<dbReference type="GO" id="GO:0016603">
    <property type="term" value="F:glutaminyl-peptide cyclotransferase activity"/>
    <property type="evidence" value="ECO:0007669"/>
    <property type="project" value="UniProtKB-EC"/>
</dbReference>
<dbReference type="FunFam" id="3.40.630.10:FF:000029">
    <property type="entry name" value="Glutaminyl-peptide cyclotransferase"/>
    <property type="match status" value="1"/>
</dbReference>
<dbReference type="Pfam" id="PF04389">
    <property type="entry name" value="Peptidase_M28"/>
    <property type="match status" value="1"/>
</dbReference>
<dbReference type="EC" id="2.3.2.5" evidence="4"/>
<dbReference type="GO" id="GO:0008270">
    <property type="term" value="F:zinc ion binding"/>
    <property type="evidence" value="ECO:0007669"/>
    <property type="project" value="TreeGrafter"/>
</dbReference>
<evidence type="ECO:0000256" key="1">
    <source>
        <dbReference type="ARBA" id="ARBA00000001"/>
    </source>
</evidence>
<evidence type="ECO:0000259" key="12">
    <source>
        <dbReference type="Pfam" id="PF04389"/>
    </source>
</evidence>
<evidence type="ECO:0000256" key="9">
    <source>
        <dbReference type="ARBA" id="ARBA00022833"/>
    </source>
</evidence>
<dbReference type="WBParaSite" id="nRc.2.0.1.t26931-RA">
    <property type="protein sequence ID" value="nRc.2.0.1.t26931-RA"/>
    <property type="gene ID" value="nRc.2.0.1.g26931"/>
</dbReference>
<name>A0A915JLQ2_ROMCU</name>
<evidence type="ECO:0000256" key="8">
    <source>
        <dbReference type="ARBA" id="ARBA00022723"/>
    </source>
</evidence>
<dbReference type="AlphaFoldDB" id="A0A915JLQ2"/>
<evidence type="ECO:0000313" key="14">
    <source>
        <dbReference type="WBParaSite" id="nRc.2.0.1.t26931-RA"/>
    </source>
</evidence>
<dbReference type="PANTHER" id="PTHR12283">
    <property type="entry name" value="GLUTAMINYL-PEPTIDE CYCLOTRANSFERASE"/>
    <property type="match status" value="1"/>
</dbReference>
<evidence type="ECO:0000256" key="5">
    <source>
        <dbReference type="ARBA" id="ARBA00016861"/>
    </source>
</evidence>
<keyword evidence="7" id="KW-0808">Transferase</keyword>
<comment type="similarity">
    <text evidence="3">Belongs to the glutaminyl-peptide cyclotransferase family.</text>
</comment>
<dbReference type="Gene3D" id="3.40.630.10">
    <property type="entry name" value="Zn peptidases"/>
    <property type="match status" value="1"/>
</dbReference>
<reference evidence="14" key="1">
    <citation type="submission" date="2022-11" db="UniProtKB">
        <authorList>
            <consortium name="WormBaseParasite"/>
        </authorList>
    </citation>
    <scope>IDENTIFICATION</scope>
</reference>
<evidence type="ECO:0000256" key="3">
    <source>
        <dbReference type="ARBA" id="ARBA00006014"/>
    </source>
</evidence>
<dbReference type="GO" id="GO:0005576">
    <property type="term" value="C:extracellular region"/>
    <property type="evidence" value="ECO:0007669"/>
    <property type="project" value="UniProtKB-SubCell"/>
</dbReference>
<dbReference type="SUPFAM" id="SSF53187">
    <property type="entry name" value="Zn-dependent exopeptidases"/>
    <property type="match status" value="1"/>
</dbReference>
<sequence>MQITRAKFFWIFIFGFCKPETNWKIRQSDHISLNYTQDALSRLCQQTDIGRIDGYLDQIAVPRPVGSENHKKVALFIRFTLENLGYSTEFVTFTASTVSGVKNFTNIVATKHPLAEKRLVLACHYDSKSFETFTFVGATDSALPCALMLDAAQTLNPLMPSKAKDDMTLQLVFFDGEEAFLAWDTSDSLYGSRYLAHLWSNQKFKNQRRNSHSRLSSELDRIDVLVLLDLLGARGLRINNFATNDAKVYELFPQIESQLSDVPGCLNPSVGRIFDDYLSYMRIQDDHIPFFNRNVKTVHLIPTSFPSVWHTAYDTRDALDRPTIDNLAAILRVFVARYLRL</sequence>
<keyword evidence="8" id="KW-0479">Metal-binding</keyword>
<dbReference type="OMA" id="HYETNYP"/>
<protein>
    <recommendedName>
        <fullName evidence="5">Glutaminyl-peptide cyclotransferase</fullName>
        <ecNumber evidence="4">2.3.2.5</ecNumber>
    </recommendedName>
</protein>
<evidence type="ECO:0000256" key="10">
    <source>
        <dbReference type="ARBA" id="ARBA00023157"/>
    </source>
</evidence>
<evidence type="ECO:0000256" key="6">
    <source>
        <dbReference type="ARBA" id="ARBA00022525"/>
    </source>
</evidence>
<keyword evidence="9" id="KW-0862">Zinc</keyword>
<keyword evidence="10" id="KW-1015">Disulfide bond</keyword>
<dbReference type="Proteomes" id="UP000887565">
    <property type="component" value="Unplaced"/>
</dbReference>
<feature type="domain" description="Peptidase M28" evidence="12">
    <location>
        <begin position="106"/>
        <end position="334"/>
    </location>
</feature>
<evidence type="ECO:0000313" key="13">
    <source>
        <dbReference type="Proteomes" id="UP000887565"/>
    </source>
</evidence>